<dbReference type="Gene3D" id="3.30.420.250">
    <property type="match status" value="1"/>
</dbReference>
<evidence type="ECO:0000313" key="2">
    <source>
        <dbReference type="Proteomes" id="UP000036908"/>
    </source>
</evidence>
<dbReference type="OrthoDB" id="658622at2"/>
<sequence>MSTFKNQELIKIKDERMDIDHIDQCRLSFFIGEHDCQITVFDEQKQKLLLFENHLISSSPLDFLDKLHDQHELVPAGFWPTIHIHIRNNQFCLVPSFLFDEDSAYNYIRLNTDSNPDLDNYAIQQHKSLAATYVFGYPAAIQDWFFSKYKKASIHVFHEGSTFLNSIENQLLKVAKPALYLNCNSDTLMLAGFNGQKLMIYNQFKIGDLKQLPKLILMSIQQFSQEGQDTPITLWGVKDRIKSLEPLLKKYFKNLSLGKRSTQFKMSHQFDEIELYEHIEIFGSFSGTNS</sequence>
<dbReference type="AlphaFoldDB" id="A0A0L8AHT6"/>
<protein>
    <recommendedName>
        <fullName evidence="3">DUF3822 domain-containing protein</fullName>
    </recommendedName>
</protein>
<comment type="caution">
    <text evidence="1">The sequence shown here is derived from an EMBL/GenBank/DDBJ whole genome shotgun (WGS) entry which is preliminary data.</text>
</comment>
<dbReference type="EMBL" id="JSVA01000018">
    <property type="protein sequence ID" value="KOF01822.1"/>
    <property type="molecule type" value="Genomic_DNA"/>
</dbReference>
<gene>
    <name evidence="1" type="ORF">OB69_15915</name>
</gene>
<dbReference type="CDD" id="cd24013">
    <property type="entry name" value="ASKHA_ATPase_BT3980-like"/>
    <property type="match status" value="1"/>
</dbReference>
<dbReference type="PATRIC" id="fig|1566026.4.peg.1502"/>
<keyword evidence="2" id="KW-1185">Reference proteome</keyword>
<dbReference type="Proteomes" id="UP000036908">
    <property type="component" value="Unassembled WGS sequence"/>
</dbReference>
<dbReference type="Pfam" id="PF12864">
    <property type="entry name" value="DUF3822"/>
    <property type="match status" value="1"/>
</dbReference>
<proteinExistence type="predicted"/>
<dbReference type="RefSeq" id="WP_053224735.1">
    <property type="nucleotide sequence ID" value="NZ_JSVA01000018.1"/>
</dbReference>
<accession>A0A0L8AHT6</accession>
<reference evidence="2" key="1">
    <citation type="submission" date="2014-11" db="EMBL/GenBank/DDBJ databases">
        <title>Genome sequencing of Roseivirga sp. D-25.</title>
        <authorList>
            <person name="Selvaratnam C."/>
            <person name="Thevarajoo S."/>
            <person name="Goh K.M."/>
            <person name="Eee R."/>
            <person name="Chan K.-G."/>
            <person name="Chong C.S."/>
        </authorList>
    </citation>
    <scope>NUCLEOTIDE SEQUENCE [LARGE SCALE GENOMIC DNA]</scope>
    <source>
        <strain evidence="2">D-25</strain>
    </source>
</reference>
<evidence type="ECO:0008006" key="3">
    <source>
        <dbReference type="Google" id="ProtNLM"/>
    </source>
</evidence>
<name>A0A0L8AHT6_9BACT</name>
<dbReference type="Gene3D" id="3.30.420.260">
    <property type="match status" value="1"/>
</dbReference>
<dbReference type="InterPro" id="IPR024213">
    <property type="entry name" value="DUF3822"/>
</dbReference>
<evidence type="ECO:0000313" key="1">
    <source>
        <dbReference type="EMBL" id="KOF01822.1"/>
    </source>
</evidence>
<organism evidence="1 2">
    <name type="scientific">Roseivirga seohaensis subsp. aquiponti</name>
    <dbReference type="NCBI Taxonomy" id="1566026"/>
    <lineage>
        <taxon>Bacteria</taxon>
        <taxon>Pseudomonadati</taxon>
        <taxon>Bacteroidota</taxon>
        <taxon>Cytophagia</taxon>
        <taxon>Cytophagales</taxon>
        <taxon>Roseivirgaceae</taxon>
        <taxon>Roseivirga</taxon>
    </lineage>
</organism>